<proteinExistence type="inferred from homology"/>
<dbReference type="OrthoDB" id="9805316at2"/>
<dbReference type="SUPFAM" id="SSF48576">
    <property type="entry name" value="Terpenoid synthases"/>
    <property type="match status" value="2"/>
</dbReference>
<evidence type="ECO:0000256" key="4">
    <source>
        <dbReference type="ARBA" id="ARBA00022723"/>
    </source>
</evidence>
<protein>
    <submittedName>
        <fullName evidence="7">Polyprenyl synthetase</fullName>
    </submittedName>
</protein>
<comment type="similarity">
    <text evidence="2">Belongs to the FPP/GGPP synthase family.</text>
</comment>
<accession>E0ID33</accession>
<reference evidence="7 8" key="1">
    <citation type="submission" date="2010-07" db="EMBL/GenBank/DDBJ databases">
        <title>The draft genome of Paenibacillus curdlanolyticus YK9.</title>
        <authorList>
            <consortium name="US DOE Joint Genome Institute (JGI-PGF)"/>
            <person name="Lucas S."/>
            <person name="Copeland A."/>
            <person name="Lapidus A."/>
            <person name="Cheng J.-F."/>
            <person name="Bruce D."/>
            <person name="Goodwin L."/>
            <person name="Pitluck S."/>
            <person name="Land M.L."/>
            <person name="Hauser L."/>
            <person name="Chang Y.-J."/>
            <person name="Jeffries C."/>
            <person name="Anderson I.J."/>
            <person name="Johnson E."/>
            <person name="Loganathan U."/>
            <person name="Mulhopadhyay B."/>
            <person name="Kyrpides N."/>
            <person name="Woyke T.J."/>
        </authorList>
    </citation>
    <scope>NUCLEOTIDE SEQUENCE [LARGE SCALE GENOMIC DNA]</scope>
    <source>
        <strain evidence="7 8">YK9</strain>
    </source>
</reference>
<dbReference type="CDD" id="cd00685">
    <property type="entry name" value="Trans_IPPS_HT"/>
    <property type="match status" value="1"/>
</dbReference>
<dbReference type="Proteomes" id="UP000005387">
    <property type="component" value="Unassembled WGS sequence"/>
</dbReference>
<dbReference type="EMBL" id="AEDD01000010">
    <property type="protein sequence ID" value="EFM09488.1"/>
    <property type="molecule type" value="Genomic_DNA"/>
</dbReference>
<keyword evidence="8" id="KW-1185">Reference proteome</keyword>
<dbReference type="PANTHER" id="PTHR43281:SF1">
    <property type="entry name" value="FARNESYL DIPHOSPHATE SYNTHASE"/>
    <property type="match status" value="1"/>
</dbReference>
<dbReference type="GO" id="GO:0008299">
    <property type="term" value="P:isoprenoid biosynthetic process"/>
    <property type="evidence" value="ECO:0007669"/>
    <property type="project" value="UniProtKB-KW"/>
</dbReference>
<dbReference type="STRING" id="717606.PaecuDRAFT_3535"/>
<evidence type="ECO:0000313" key="8">
    <source>
        <dbReference type="Proteomes" id="UP000005387"/>
    </source>
</evidence>
<dbReference type="PROSITE" id="PS00723">
    <property type="entry name" value="POLYPRENYL_SYNTHASE_1"/>
    <property type="match status" value="1"/>
</dbReference>
<evidence type="ECO:0000256" key="3">
    <source>
        <dbReference type="ARBA" id="ARBA00022679"/>
    </source>
</evidence>
<dbReference type="SFLD" id="SFLDS00005">
    <property type="entry name" value="Isoprenoid_Synthase_Type_I"/>
    <property type="match status" value="1"/>
</dbReference>
<keyword evidence="5" id="KW-0460">Magnesium</keyword>
<name>E0ID33_9BACL</name>
<evidence type="ECO:0000313" key="7">
    <source>
        <dbReference type="EMBL" id="EFM09488.1"/>
    </source>
</evidence>
<dbReference type="InterPro" id="IPR033749">
    <property type="entry name" value="Polyprenyl_synt_CS"/>
</dbReference>
<dbReference type="eggNOG" id="COG0142">
    <property type="taxonomic scope" value="Bacteria"/>
</dbReference>
<comment type="cofactor">
    <cofactor evidence="1">
        <name>Mg(2+)</name>
        <dbReference type="ChEBI" id="CHEBI:18420"/>
    </cofactor>
</comment>
<dbReference type="GO" id="GO:0004659">
    <property type="term" value="F:prenyltransferase activity"/>
    <property type="evidence" value="ECO:0007669"/>
    <property type="project" value="InterPro"/>
</dbReference>
<dbReference type="AlphaFoldDB" id="E0ID33"/>
<keyword evidence="3" id="KW-0808">Transferase</keyword>
<organism evidence="7 8">
    <name type="scientific">Paenibacillus curdlanolyticus YK9</name>
    <dbReference type="NCBI Taxonomy" id="717606"/>
    <lineage>
        <taxon>Bacteria</taxon>
        <taxon>Bacillati</taxon>
        <taxon>Bacillota</taxon>
        <taxon>Bacilli</taxon>
        <taxon>Bacillales</taxon>
        <taxon>Paenibacillaceae</taxon>
        <taxon>Paenibacillus</taxon>
    </lineage>
</organism>
<dbReference type="InterPro" id="IPR008949">
    <property type="entry name" value="Isoprenoid_synthase_dom_sf"/>
</dbReference>
<dbReference type="Gene3D" id="1.10.600.10">
    <property type="entry name" value="Farnesyl Diphosphate Synthase"/>
    <property type="match status" value="1"/>
</dbReference>
<dbReference type="RefSeq" id="WP_006039523.1">
    <property type="nucleotide sequence ID" value="NZ_AEDD01000010.1"/>
</dbReference>
<gene>
    <name evidence="7" type="ORF">PaecuDRAFT_3535</name>
</gene>
<sequence length="794" mass="90182">MNKTLIIEADANYQLAEQKAARYFALLFEQVKTQVYVPDLMADIQLWQRKHVQRRSWLSLLPRRKRQSHAGDDYRYIQWLRHTNKLDDYLDRSVSYMYMRDLGKAIDAPDTQASIQRLAADMKERLIQTTASSGGGQPAFFSIVELYRWAQKEGVEGAVIWMIGKLKTVAANIPEGMNAEHAQRKLMKIILGVVLHAMEEIEGREPSAARARKLDEAIRLGYCYGLTYPFIDDLLDAQVLTVQEKAQYSQVIRAALQSGAVPELGEWTGSNKELIRYIQAELGEAFDYIKQHQKPDAQHSFFEQAYVFFHSQEIDRAKVLDYPSYTNEELYLPIILKSASSRLIARSVIAAPADEGFDNRTFYYGIYNQLADDFADMLDDLRDGAVTPYTYFLKYRDQRPDLINPFALYWTVIAHLIRRVYHSDAKAREVILNRAINGLKRCKARLGKEKYNEMMGILDTGSPAFNRLVQKMVSRADDVDFLDKMLRDQMVASLQTDRKSKDEFVETVRTVREQINSTLQIAKSEDIPPMKGTLIDAANYSLTGGGKRLRPILTWVMGVQQYGMRPESLVPLLRSLEYMHTASLIFDDLPSQDNAPTRRGRATLHEVHDSATAELTGLLLIQRATQEQASLAQFDPRSVLALIRYSSQKAEDLCAGQAMDLNAKGKPLTLEQLNAICFYKTGIAFEAALVMPAILAQAPEQEIGLLKSFAYHAGIAFQIKDDLLDVEGDANLLGKPVGQDADNNTSSFVTVLGLEGAKREMWDHYCLALEALQKLSRKNTFLKHLLNYMIHRDR</sequence>
<dbReference type="GO" id="GO:0046872">
    <property type="term" value="F:metal ion binding"/>
    <property type="evidence" value="ECO:0007669"/>
    <property type="project" value="UniProtKB-KW"/>
</dbReference>
<dbReference type="InterPro" id="IPR000092">
    <property type="entry name" value="Polyprenyl_synt"/>
</dbReference>
<keyword evidence="4" id="KW-0479">Metal-binding</keyword>
<evidence type="ECO:0000256" key="5">
    <source>
        <dbReference type="ARBA" id="ARBA00022842"/>
    </source>
</evidence>
<evidence type="ECO:0000256" key="2">
    <source>
        <dbReference type="ARBA" id="ARBA00006706"/>
    </source>
</evidence>
<dbReference type="PANTHER" id="PTHR43281">
    <property type="entry name" value="FARNESYL DIPHOSPHATE SYNTHASE"/>
    <property type="match status" value="1"/>
</dbReference>
<keyword evidence="6" id="KW-0414">Isoprene biosynthesis</keyword>
<evidence type="ECO:0000256" key="1">
    <source>
        <dbReference type="ARBA" id="ARBA00001946"/>
    </source>
</evidence>
<evidence type="ECO:0000256" key="6">
    <source>
        <dbReference type="ARBA" id="ARBA00023229"/>
    </source>
</evidence>
<dbReference type="Pfam" id="PF00348">
    <property type="entry name" value="polyprenyl_synt"/>
    <property type="match status" value="1"/>
</dbReference>